<reference evidence="7 8" key="1">
    <citation type="journal article" date="2021" name="Elife">
        <title>Chloroplast acquisition without the gene transfer in kleptoplastic sea slugs, Plakobranchus ocellatus.</title>
        <authorList>
            <person name="Maeda T."/>
            <person name="Takahashi S."/>
            <person name="Yoshida T."/>
            <person name="Shimamura S."/>
            <person name="Takaki Y."/>
            <person name="Nagai Y."/>
            <person name="Toyoda A."/>
            <person name="Suzuki Y."/>
            <person name="Arimoto A."/>
            <person name="Ishii H."/>
            <person name="Satoh N."/>
            <person name="Nishiyama T."/>
            <person name="Hasebe M."/>
            <person name="Maruyama T."/>
            <person name="Minagawa J."/>
            <person name="Obokata J."/>
            <person name="Shigenobu S."/>
        </authorList>
    </citation>
    <scope>NUCLEOTIDE SEQUENCE [LARGE SCALE GENOMIC DNA]</scope>
</reference>
<feature type="signal peptide" evidence="6">
    <location>
        <begin position="1"/>
        <end position="26"/>
    </location>
</feature>
<dbReference type="EC" id="1.-.-.-" evidence="5"/>
<comment type="caution">
    <text evidence="7">The sequence shown here is derived from an EMBL/GenBank/DDBJ whole genome shotgun (WGS) entry which is preliminary data.</text>
</comment>
<evidence type="ECO:0000256" key="6">
    <source>
        <dbReference type="SAM" id="SignalP"/>
    </source>
</evidence>
<dbReference type="PANTHER" id="PTHR23023">
    <property type="entry name" value="DIMETHYLANILINE MONOOXYGENASE"/>
    <property type="match status" value="1"/>
</dbReference>
<organism evidence="7 8">
    <name type="scientific">Elysia marginata</name>
    <dbReference type="NCBI Taxonomy" id="1093978"/>
    <lineage>
        <taxon>Eukaryota</taxon>
        <taxon>Metazoa</taxon>
        <taxon>Spiralia</taxon>
        <taxon>Lophotrochozoa</taxon>
        <taxon>Mollusca</taxon>
        <taxon>Gastropoda</taxon>
        <taxon>Heterobranchia</taxon>
        <taxon>Euthyneura</taxon>
        <taxon>Panpulmonata</taxon>
        <taxon>Sacoglossa</taxon>
        <taxon>Placobranchoidea</taxon>
        <taxon>Plakobranchidae</taxon>
        <taxon>Elysia</taxon>
    </lineage>
</organism>
<keyword evidence="5 7" id="KW-0503">Monooxygenase</keyword>
<dbReference type="Pfam" id="PF00743">
    <property type="entry name" value="FMO-like"/>
    <property type="match status" value="1"/>
</dbReference>
<dbReference type="Proteomes" id="UP000762676">
    <property type="component" value="Unassembled WGS sequence"/>
</dbReference>
<evidence type="ECO:0000256" key="5">
    <source>
        <dbReference type="RuleBase" id="RU361177"/>
    </source>
</evidence>
<dbReference type="EMBL" id="BMAT01010525">
    <property type="protein sequence ID" value="GFS27501.1"/>
    <property type="molecule type" value="Genomic_DNA"/>
</dbReference>
<dbReference type="GO" id="GO:0050660">
    <property type="term" value="F:flavin adenine dinucleotide binding"/>
    <property type="evidence" value="ECO:0007669"/>
    <property type="project" value="InterPro"/>
</dbReference>
<dbReference type="InterPro" id="IPR020946">
    <property type="entry name" value="Flavin_mOase-like"/>
</dbReference>
<accession>A0AAV4K3S8</accession>
<sequence length="217" mass="24523">MNGGTSSVSGLCILVFVGVGCWEIKSLDHRNGQELVEVFNFVLVTVGHHGNPNIPNFTGLDRFKGEVIHSKEFKHALGFVDKRVCVVGIGNSGGDIAAELSKYSQVFLSTRRGVWIRQRLSVAGMPWDYTFHSRFRLWLHNLIPRKLSNYILKKQLNHKVDHDLYCLKPQNEPDATHPTVNDELPNRIACGMVRVKSNIRRFTETGKWLANCVALEL</sequence>
<keyword evidence="3 5" id="KW-0274">FAD</keyword>
<dbReference type="SUPFAM" id="SSF51905">
    <property type="entry name" value="FAD/NAD(P)-binding domain"/>
    <property type="match status" value="1"/>
</dbReference>
<dbReference type="GO" id="GO:0050661">
    <property type="term" value="F:NADP binding"/>
    <property type="evidence" value="ECO:0007669"/>
    <property type="project" value="InterPro"/>
</dbReference>
<dbReference type="GO" id="GO:0004499">
    <property type="term" value="F:N,N-dimethylaniline monooxygenase activity"/>
    <property type="evidence" value="ECO:0007669"/>
    <property type="project" value="InterPro"/>
</dbReference>
<evidence type="ECO:0000256" key="2">
    <source>
        <dbReference type="ARBA" id="ARBA00022630"/>
    </source>
</evidence>
<evidence type="ECO:0000313" key="7">
    <source>
        <dbReference type="EMBL" id="GFS27501.1"/>
    </source>
</evidence>
<name>A0AAV4K3S8_9GAST</name>
<evidence type="ECO:0000313" key="8">
    <source>
        <dbReference type="Proteomes" id="UP000762676"/>
    </source>
</evidence>
<dbReference type="Gene3D" id="3.50.50.60">
    <property type="entry name" value="FAD/NAD(P)-binding domain"/>
    <property type="match status" value="1"/>
</dbReference>
<comment type="cofactor">
    <cofactor evidence="5">
        <name>FAD</name>
        <dbReference type="ChEBI" id="CHEBI:57692"/>
    </cofactor>
</comment>
<evidence type="ECO:0000256" key="3">
    <source>
        <dbReference type="ARBA" id="ARBA00022827"/>
    </source>
</evidence>
<proteinExistence type="inferred from homology"/>
<evidence type="ECO:0000256" key="1">
    <source>
        <dbReference type="ARBA" id="ARBA00009183"/>
    </source>
</evidence>
<gene>
    <name evidence="7" type="ORF">ElyMa_005275600</name>
</gene>
<comment type="similarity">
    <text evidence="1 5">Belongs to the FMO family.</text>
</comment>
<dbReference type="InterPro" id="IPR036188">
    <property type="entry name" value="FAD/NAD-bd_sf"/>
</dbReference>
<keyword evidence="8" id="KW-1185">Reference proteome</keyword>
<dbReference type="InterPro" id="IPR050346">
    <property type="entry name" value="FMO-like"/>
</dbReference>
<evidence type="ECO:0000256" key="4">
    <source>
        <dbReference type="ARBA" id="ARBA00023002"/>
    </source>
</evidence>
<dbReference type="FunFam" id="3.50.50.60:FF:000042">
    <property type="entry name" value="Dimethylaniline monooxygenase [N-oxide-forming]"/>
    <property type="match status" value="1"/>
</dbReference>
<feature type="chain" id="PRO_5043797590" description="Flavin-containing monooxygenase" evidence="6">
    <location>
        <begin position="27"/>
        <end position="217"/>
    </location>
</feature>
<keyword evidence="6" id="KW-0732">Signal</keyword>
<protein>
    <recommendedName>
        <fullName evidence="5">Flavin-containing monooxygenase</fullName>
        <ecNumber evidence="5">1.-.-.-</ecNumber>
    </recommendedName>
</protein>
<keyword evidence="4 5" id="KW-0560">Oxidoreductase</keyword>
<dbReference type="AlphaFoldDB" id="A0AAV4K3S8"/>
<keyword evidence="2 5" id="KW-0285">Flavoprotein</keyword>